<dbReference type="EMBL" id="LWGR01000004">
    <property type="protein sequence ID" value="KZM74675.1"/>
    <property type="molecule type" value="Genomic_DNA"/>
</dbReference>
<dbReference type="Pfam" id="PF04075">
    <property type="entry name" value="F420H2_quin_red"/>
    <property type="match status" value="1"/>
</dbReference>
<proteinExistence type="inferred from homology"/>
<comment type="caution">
    <text evidence="3">The sequence shown here is derived from an EMBL/GenBank/DDBJ whole genome shotgun (WGS) entry which is preliminary data.</text>
</comment>
<organism evidence="3 4">
    <name type="scientific">Nocardia terpenica</name>
    <dbReference type="NCBI Taxonomy" id="455432"/>
    <lineage>
        <taxon>Bacteria</taxon>
        <taxon>Bacillati</taxon>
        <taxon>Actinomycetota</taxon>
        <taxon>Actinomycetes</taxon>
        <taxon>Mycobacteriales</taxon>
        <taxon>Nocardiaceae</taxon>
        <taxon>Nocardia</taxon>
    </lineage>
</organism>
<evidence type="ECO:0000313" key="4">
    <source>
        <dbReference type="Proteomes" id="UP000076512"/>
    </source>
</evidence>
<name>A0A161WNG5_9NOCA</name>
<dbReference type="Proteomes" id="UP000076512">
    <property type="component" value="Unassembled WGS sequence"/>
</dbReference>
<dbReference type="RefSeq" id="WP_067586094.1">
    <property type="nucleotide sequence ID" value="NZ_JABMCZ010000005.1"/>
</dbReference>
<dbReference type="PANTHER" id="PTHR39428">
    <property type="entry name" value="F420H(2)-DEPENDENT QUINONE REDUCTASE RV1261C"/>
    <property type="match status" value="1"/>
</dbReference>
<gene>
    <name evidence="3" type="ORF">AWN90_21670</name>
</gene>
<dbReference type="GO" id="GO:0016491">
    <property type="term" value="F:oxidoreductase activity"/>
    <property type="evidence" value="ECO:0007669"/>
    <property type="project" value="InterPro"/>
</dbReference>
<dbReference type="NCBIfam" id="TIGR00026">
    <property type="entry name" value="hi_GC_TIGR00026"/>
    <property type="match status" value="1"/>
</dbReference>
<protein>
    <submittedName>
        <fullName evidence="3">Nitroreductase</fullName>
    </submittedName>
</protein>
<sequence length="156" mass="17659">MTLADTAAGLGARALRTRWLVRAPIRLYRAGLGVAFGTRLLMLEHRGRRTGARRYVVLEVVDHPAPDEYVIVSGFGDRAQWYRNIRADPRVRVWTGRRRALPATATPLTDRQSATALDHYIHQHPRAWKNLRATIEHATGTSVDTLPMVRLHIARP</sequence>
<dbReference type="InterPro" id="IPR004378">
    <property type="entry name" value="F420H2_quin_Rdtase"/>
</dbReference>
<dbReference type="GO" id="GO:0005886">
    <property type="term" value="C:plasma membrane"/>
    <property type="evidence" value="ECO:0007669"/>
    <property type="project" value="TreeGrafter"/>
</dbReference>
<comment type="similarity">
    <text evidence="1">Belongs to the F420H(2)-dependent quinone reductase family.</text>
</comment>
<evidence type="ECO:0000256" key="1">
    <source>
        <dbReference type="ARBA" id="ARBA00008710"/>
    </source>
</evidence>
<dbReference type="Gene3D" id="2.30.110.10">
    <property type="entry name" value="Electron Transport, Fmn-binding Protein, Chain A"/>
    <property type="match status" value="1"/>
</dbReference>
<reference evidence="3 4" key="1">
    <citation type="submission" date="2016-04" db="EMBL/GenBank/DDBJ databases">
        <authorList>
            <person name="Evans L.H."/>
            <person name="Alamgir A."/>
            <person name="Owens N."/>
            <person name="Weber N.D."/>
            <person name="Virtaneva K."/>
            <person name="Barbian K."/>
            <person name="Babar A."/>
            <person name="Rosenke K."/>
        </authorList>
    </citation>
    <scope>NUCLEOTIDE SEQUENCE [LARGE SCALE GENOMIC DNA]</scope>
    <source>
        <strain evidence="3 4">IFM 0406</strain>
    </source>
</reference>
<dbReference type="AlphaFoldDB" id="A0A161WNG5"/>
<dbReference type="OrthoDB" id="163266at2"/>
<dbReference type="SUPFAM" id="SSF50475">
    <property type="entry name" value="FMN-binding split barrel"/>
    <property type="match status" value="1"/>
</dbReference>
<dbReference type="GO" id="GO:0070967">
    <property type="term" value="F:coenzyme F420 binding"/>
    <property type="evidence" value="ECO:0007669"/>
    <property type="project" value="TreeGrafter"/>
</dbReference>
<keyword evidence="4" id="KW-1185">Reference proteome</keyword>
<evidence type="ECO:0000256" key="2">
    <source>
        <dbReference type="ARBA" id="ARBA00049106"/>
    </source>
</evidence>
<dbReference type="PANTHER" id="PTHR39428:SF3">
    <property type="entry name" value="DEAZAFLAVIN-DEPENDENT NITROREDUCTASE"/>
    <property type="match status" value="1"/>
</dbReference>
<evidence type="ECO:0000313" key="3">
    <source>
        <dbReference type="EMBL" id="KZM74675.1"/>
    </source>
</evidence>
<comment type="catalytic activity">
    <reaction evidence="2">
        <text>oxidized coenzyme F420-(gamma-L-Glu)(n) + a quinol + H(+) = reduced coenzyme F420-(gamma-L-Glu)(n) + a quinone</text>
        <dbReference type="Rhea" id="RHEA:39663"/>
        <dbReference type="Rhea" id="RHEA-COMP:12939"/>
        <dbReference type="Rhea" id="RHEA-COMP:14378"/>
        <dbReference type="ChEBI" id="CHEBI:15378"/>
        <dbReference type="ChEBI" id="CHEBI:24646"/>
        <dbReference type="ChEBI" id="CHEBI:132124"/>
        <dbReference type="ChEBI" id="CHEBI:133980"/>
        <dbReference type="ChEBI" id="CHEBI:139511"/>
    </reaction>
</comment>
<accession>A0A161WNG5</accession>
<dbReference type="STRING" id="455432.AWN90_21670"/>
<dbReference type="InterPro" id="IPR012349">
    <property type="entry name" value="Split_barrel_FMN-bd"/>
</dbReference>